<dbReference type="Gene3D" id="3.40.50.1820">
    <property type="entry name" value="alpha/beta hydrolase"/>
    <property type="match status" value="1"/>
</dbReference>
<evidence type="ECO:0000256" key="2">
    <source>
        <dbReference type="SAM" id="SignalP"/>
    </source>
</evidence>
<dbReference type="SUPFAM" id="SSF53474">
    <property type="entry name" value="alpha/beta-Hydrolases"/>
    <property type="match status" value="1"/>
</dbReference>
<dbReference type="InterPro" id="IPR002018">
    <property type="entry name" value="CarbesteraseB"/>
</dbReference>
<keyword evidence="4" id="KW-0378">Hydrolase</keyword>
<dbReference type="EMBL" id="JBFXLU010000087">
    <property type="protein sequence ID" value="KAL2843714.1"/>
    <property type="molecule type" value="Genomic_DNA"/>
</dbReference>
<evidence type="ECO:0000313" key="4">
    <source>
        <dbReference type="EMBL" id="KAL2843714.1"/>
    </source>
</evidence>
<protein>
    <submittedName>
        <fullName evidence="4">Alpha/Beta hydrolase protein</fullName>
    </submittedName>
</protein>
<evidence type="ECO:0000259" key="3">
    <source>
        <dbReference type="Pfam" id="PF00135"/>
    </source>
</evidence>
<feature type="signal peptide" evidence="2">
    <location>
        <begin position="1"/>
        <end position="19"/>
    </location>
</feature>
<dbReference type="Pfam" id="PF00135">
    <property type="entry name" value="COesterase"/>
    <property type="match status" value="1"/>
</dbReference>
<dbReference type="Proteomes" id="UP001610446">
    <property type="component" value="Unassembled WGS sequence"/>
</dbReference>
<organism evidence="4 5">
    <name type="scientific">Aspergillus pseudoustus</name>
    <dbReference type="NCBI Taxonomy" id="1810923"/>
    <lineage>
        <taxon>Eukaryota</taxon>
        <taxon>Fungi</taxon>
        <taxon>Dikarya</taxon>
        <taxon>Ascomycota</taxon>
        <taxon>Pezizomycotina</taxon>
        <taxon>Eurotiomycetes</taxon>
        <taxon>Eurotiomycetidae</taxon>
        <taxon>Eurotiales</taxon>
        <taxon>Aspergillaceae</taxon>
        <taxon>Aspergillus</taxon>
        <taxon>Aspergillus subgen. Nidulantes</taxon>
    </lineage>
</organism>
<comment type="caution">
    <text evidence="4">The sequence shown here is derived from an EMBL/GenBank/DDBJ whole genome shotgun (WGS) entry which is preliminary data.</text>
</comment>
<gene>
    <name evidence="4" type="ORF">BJY01DRAFT_248490</name>
</gene>
<feature type="region of interest" description="Disordered" evidence="1">
    <location>
        <begin position="72"/>
        <end position="93"/>
    </location>
</feature>
<dbReference type="InterPro" id="IPR050309">
    <property type="entry name" value="Type-B_Carboxylest/Lipase"/>
</dbReference>
<evidence type="ECO:0000256" key="1">
    <source>
        <dbReference type="SAM" id="MobiDB-lite"/>
    </source>
</evidence>
<keyword evidence="5" id="KW-1185">Reference proteome</keyword>
<name>A0ABR4JUJ2_9EURO</name>
<evidence type="ECO:0000313" key="5">
    <source>
        <dbReference type="Proteomes" id="UP001610446"/>
    </source>
</evidence>
<proteinExistence type="predicted"/>
<accession>A0ABR4JUJ2</accession>
<dbReference type="GO" id="GO:0016787">
    <property type="term" value="F:hydrolase activity"/>
    <property type="evidence" value="ECO:0007669"/>
    <property type="project" value="UniProtKB-KW"/>
</dbReference>
<sequence>MRAITILTLIISIASRSLSHPTSSDHCNNLPIVDLGYNLHQAISYNASSEIYKFQNIRYANNPTLDLRFRAPTAPDTNRSAVQTGERPRTCPQGIPEWQVKGTAASTKYMNPDQPFTLEAWEQDFLNATLPPNRDFNRDTTEDCLFLDVHVPRKVFHRARKGASGGAPVLVFIHGGGYVLSSKLRAPTPAFFPDGLFAHASENHEEMIYVGINYRLGALGFLADPEVERDGVLNAGLLDQRFALEWVQRYIHLFGGSRDKVTAMGESAGGGSILLHMAGSYATNTSTPFRAAIPQSPAILPGFVNPRDSYGDFLRYLNVSSLREAREVDESRIIAANAAQIADAPTTSYIYEPVIDGTYVPDKVMHALRDGRFDRSVAVLAAQNSFEGSFFFDPTIETEHEFREWLRRSITGLQDKDIEYLMETLYPATFGDSALGYVDQSSRQMALWSEAVIDCHFDAIGDAMHGQSYACMFEISFSSTPLTLLVYDLTDASVV</sequence>
<dbReference type="PANTHER" id="PTHR11559">
    <property type="entry name" value="CARBOXYLESTERASE"/>
    <property type="match status" value="1"/>
</dbReference>
<keyword evidence="2" id="KW-0732">Signal</keyword>
<dbReference type="InterPro" id="IPR029058">
    <property type="entry name" value="AB_hydrolase_fold"/>
</dbReference>
<feature type="domain" description="Carboxylesterase type B" evidence="3">
    <location>
        <begin position="48"/>
        <end position="407"/>
    </location>
</feature>
<reference evidence="4 5" key="1">
    <citation type="submission" date="2024-07" db="EMBL/GenBank/DDBJ databases">
        <title>Section-level genome sequencing and comparative genomics of Aspergillus sections Usti and Cavernicolus.</title>
        <authorList>
            <consortium name="Lawrence Berkeley National Laboratory"/>
            <person name="Nybo J.L."/>
            <person name="Vesth T.C."/>
            <person name="Theobald S."/>
            <person name="Frisvad J.C."/>
            <person name="Larsen T.O."/>
            <person name="Kjaerboelling I."/>
            <person name="Rothschild-Mancinelli K."/>
            <person name="Lyhne E.K."/>
            <person name="Kogle M.E."/>
            <person name="Barry K."/>
            <person name="Clum A."/>
            <person name="Na H."/>
            <person name="Ledsgaard L."/>
            <person name="Lin J."/>
            <person name="Lipzen A."/>
            <person name="Kuo A."/>
            <person name="Riley R."/>
            <person name="Mondo S."/>
            <person name="Labutti K."/>
            <person name="Haridas S."/>
            <person name="Pangalinan J."/>
            <person name="Salamov A.A."/>
            <person name="Simmons B.A."/>
            <person name="Magnuson J.K."/>
            <person name="Chen J."/>
            <person name="Drula E."/>
            <person name="Henrissat B."/>
            <person name="Wiebenga A."/>
            <person name="Lubbers R.J."/>
            <person name="Gomes A.C."/>
            <person name="Makela M.R."/>
            <person name="Stajich J."/>
            <person name="Grigoriev I.V."/>
            <person name="Mortensen U.H."/>
            <person name="De Vries R.P."/>
            <person name="Baker S.E."/>
            <person name="Andersen M.R."/>
        </authorList>
    </citation>
    <scope>NUCLEOTIDE SEQUENCE [LARGE SCALE GENOMIC DNA]</scope>
    <source>
        <strain evidence="4 5">CBS 123904</strain>
    </source>
</reference>
<feature type="chain" id="PRO_5046617903" evidence="2">
    <location>
        <begin position="20"/>
        <end position="495"/>
    </location>
</feature>